<reference evidence="6" key="2">
    <citation type="journal article" date="2007" name="Science">
        <title>Draft genome sequence of the sexually transmitted pathogen Trichomonas vaginalis.</title>
        <authorList>
            <person name="Carlton J.M."/>
            <person name="Hirt R.P."/>
            <person name="Silva J.C."/>
            <person name="Delcher A.L."/>
            <person name="Schatz M."/>
            <person name="Zhao Q."/>
            <person name="Wortman J.R."/>
            <person name="Bidwell S.L."/>
            <person name="Alsmark U.C.M."/>
            <person name="Besteiro S."/>
            <person name="Sicheritz-Ponten T."/>
            <person name="Noel C.J."/>
            <person name="Dacks J.B."/>
            <person name="Foster P.G."/>
            <person name="Simillion C."/>
            <person name="Van de Peer Y."/>
            <person name="Miranda-Saavedra D."/>
            <person name="Barton G.J."/>
            <person name="Westrop G.D."/>
            <person name="Mueller S."/>
            <person name="Dessi D."/>
            <person name="Fiori P.L."/>
            <person name="Ren Q."/>
            <person name="Paulsen I."/>
            <person name="Zhang H."/>
            <person name="Bastida-Corcuera F.D."/>
            <person name="Simoes-Barbosa A."/>
            <person name="Brown M.T."/>
            <person name="Hayes R.D."/>
            <person name="Mukherjee M."/>
            <person name="Okumura C.Y."/>
            <person name="Schneider R."/>
            <person name="Smith A.J."/>
            <person name="Vanacova S."/>
            <person name="Villalvazo M."/>
            <person name="Haas B.J."/>
            <person name="Pertea M."/>
            <person name="Feldblyum T.V."/>
            <person name="Utterback T.R."/>
            <person name="Shu C.L."/>
            <person name="Osoegawa K."/>
            <person name="de Jong P.J."/>
            <person name="Hrdy I."/>
            <person name="Horvathova L."/>
            <person name="Zubacova Z."/>
            <person name="Dolezal P."/>
            <person name="Malik S.B."/>
            <person name="Logsdon J.M. Jr."/>
            <person name="Henze K."/>
            <person name="Gupta A."/>
            <person name="Wang C.C."/>
            <person name="Dunne R.L."/>
            <person name="Upcroft J.A."/>
            <person name="Upcroft P."/>
            <person name="White O."/>
            <person name="Salzberg S.L."/>
            <person name="Tang P."/>
            <person name="Chiu C.-H."/>
            <person name="Lee Y.-S."/>
            <person name="Embley T.M."/>
            <person name="Coombs G.H."/>
            <person name="Mottram J.C."/>
            <person name="Tachezy J."/>
            <person name="Fraser-Liggett C.M."/>
            <person name="Johnson P.J."/>
        </authorList>
    </citation>
    <scope>NUCLEOTIDE SEQUENCE [LARGE SCALE GENOMIC DNA]</scope>
    <source>
        <strain evidence="6">G3</strain>
    </source>
</reference>
<dbReference type="InterPro" id="IPR040626">
    <property type="entry name" value="Pepdidase_M14_N"/>
</dbReference>
<dbReference type="GO" id="GO:0008270">
    <property type="term" value="F:zinc ion binding"/>
    <property type="evidence" value="ECO:0007669"/>
    <property type="project" value="InterPro"/>
</dbReference>
<dbReference type="Proteomes" id="UP000001542">
    <property type="component" value="Unassembled WGS sequence"/>
</dbReference>
<dbReference type="PANTHER" id="PTHR12756:SF11">
    <property type="entry name" value="CYTOSOLIC CARBOXYPEPTIDASE 1"/>
    <property type="match status" value="1"/>
</dbReference>
<dbReference type="InterPro" id="IPR000834">
    <property type="entry name" value="Peptidase_M14"/>
</dbReference>
<evidence type="ECO:0000256" key="2">
    <source>
        <dbReference type="ARBA" id="ARBA00005988"/>
    </source>
</evidence>
<feature type="region of interest" description="Disordered" evidence="4">
    <location>
        <begin position="1"/>
        <end position="22"/>
    </location>
</feature>
<dbReference type="EMBL" id="DS113229">
    <property type="protein sequence ID" value="EAY17568.1"/>
    <property type="molecule type" value="Genomic_DNA"/>
</dbReference>
<evidence type="ECO:0000259" key="5">
    <source>
        <dbReference type="PROSITE" id="PS52035"/>
    </source>
</evidence>
<dbReference type="SMR" id="A2DPX2"/>
<evidence type="ECO:0000313" key="6">
    <source>
        <dbReference type="EMBL" id="EAY17568.1"/>
    </source>
</evidence>
<evidence type="ECO:0000256" key="1">
    <source>
        <dbReference type="ARBA" id="ARBA00001947"/>
    </source>
</evidence>
<dbReference type="GO" id="GO:0015630">
    <property type="term" value="C:microtubule cytoskeleton"/>
    <property type="evidence" value="ECO:0000318"/>
    <property type="project" value="GO_Central"/>
</dbReference>
<feature type="compositionally biased region" description="Acidic residues" evidence="4">
    <location>
        <begin position="1"/>
        <end position="11"/>
    </location>
</feature>
<reference evidence="6" key="1">
    <citation type="submission" date="2006-10" db="EMBL/GenBank/DDBJ databases">
        <authorList>
            <person name="Amadeo P."/>
            <person name="Zhao Q."/>
            <person name="Wortman J."/>
            <person name="Fraser-Liggett C."/>
            <person name="Carlton J."/>
        </authorList>
    </citation>
    <scope>NUCLEOTIDE SEQUENCE</scope>
    <source>
        <strain evidence="6">G3</strain>
    </source>
</reference>
<dbReference type="GO" id="GO:0005737">
    <property type="term" value="C:cytoplasm"/>
    <property type="evidence" value="ECO:0000318"/>
    <property type="project" value="GO_Central"/>
</dbReference>
<comment type="cofactor">
    <cofactor evidence="1">
        <name>Zn(2+)</name>
        <dbReference type="ChEBI" id="CHEBI:29105"/>
    </cofactor>
</comment>
<dbReference type="PROSITE" id="PS52035">
    <property type="entry name" value="PEPTIDASE_M14"/>
    <property type="match status" value="1"/>
</dbReference>
<gene>
    <name evidence="6" type="ORF">TVAG_453960</name>
</gene>
<comment type="similarity">
    <text evidence="2 3">Belongs to the peptidase M14 family.</text>
</comment>
<sequence length="587" mass="67316">MSSDSDFDDENGVIHHDNDEDEEFVEYPTESIKDHTYVLHFGQPSTEKSGRANVIKLSEYPTIWNEGKLIYDVLHPEDCLPPATDQLDIILRFESHFESGNLSKVYYLGGYTYHLVLEYDRNKSGSCQWFYFQILNAKKERDYKFYISGFHKGKSLFDRGAKIFLYSHLRAKNENISWVRAGNDYSYGIFPGQKGKGKRSTVAFTIDFPYNKDILYMCYALPYTYSDLMRDIGAWTTQCPSLKSEILCETAGGRECPILTLEEEGGIPSSEKPYIFITARIHPGESNSSYLMRGFMQHLLNDSPESKFIRQNHIIKIIPMLNIDGVIEGFYRTSLSGNDLNRMWGSPDAVIHPVILNTKNLFKKLASERNVVIAIDFHGHSRLDGTFAFGCPNDGTDIEHIEKVYPRIVSLLCNKFSWRHCVFSYPEDRTGAGRIIIRTELNVVQSFTVETSFGGVCAGEGVDSLYDQLLWEEVGGSCCDGIYCFIKGEKDEIYKTAKKDIETMFPKRQKMSIDNEQNNQLQIDYGDENEELEKSEEILEPFAKSSRIFDPRRCKSFMNVSPDMISNDPPQKISMKWKQFPDGLVNY</sequence>
<dbReference type="VEuPathDB" id="TrichDB:TVAGG3_0552440"/>
<dbReference type="PANTHER" id="PTHR12756">
    <property type="entry name" value="CYTOSOLIC CARBOXYPEPTIDASE"/>
    <property type="match status" value="1"/>
</dbReference>
<dbReference type="OMA" id="NEANAHN"/>
<dbReference type="InterPro" id="IPR050821">
    <property type="entry name" value="Cytosolic_carboxypeptidase"/>
</dbReference>
<keyword evidence="6" id="KW-0645">Protease</keyword>
<dbReference type="KEGG" id="tva:4775585"/>
<dbReference type="GO" id="GO:0015631">
    <property type="term" value="F:tubulin binding"/>
    <property type="evidence" value="ECO:0000318"/>
    <property type="project" value="GO_Central"/>
</dbReference>
<dbReference type="Pfam" id="PF00246">
    <property type="entry name" value="Peptidase_M14"/>
    <property type="match status" value="1"/>
</dbReference>
<organism evidence="6 7">
    <name type="scientific">Trichomonas vaginalis (strain ATCC PRA-98 / G3)</name>
    <dbReference type="NCBI Taxonomy" id="412133"/>
    <lineage>
        <taxon>Eukaryota</taxon>
        <taxon>Metamonada</taxon>
        <taxon>Parabasalia</taxon>
        <taxon>Trichomonadida</taxon>
        <taxon>Trichomonadidae</taxon>
        <taxon>Trichomonas</taxon>
    </lineage>
</organism>
<keyword evidence="7" id="KW-1185">Reference proteome</keyword>
<dbReference type="STRING" id="5722.A2DPX2"/>
<feature type="domain" description="Peptidase M14" evidence="5">
    <location>
        <begin position="221"/>
        <end position="473"/>
    </location>
</feature>
<dbReference type="GO" id="GO:0006508">
    <property type="term" value="P:proteolysis"/>
    <property type="evidence" value="ECO:0007669"/>
    <property type="project" value="InterPro"/>
</dbReference>
<dbReference type="RefSeq" id="XP_001329703.1">
    <property type="nucleotide sequence ID" value="XM_001329668.1"/>
</dbReference>
<dbReference type="eggNOG" id="KOG3641">
    <property type="taxonomic scope" value="Eukaryota"/>
</dbReference>
<proteinExistence type="inferred from homology"/>
<dbReference type="InParanoid" id="A2DPX2"/>
<evidence type="ECO:0000256" key="4">
    <source>
        <dbReference type="SAM" id="MobiDB-lite"/>
    </source>
</evidence>
<keyword evidence="6" id="KW-0121">Carboxypeptidase</keyword>
<dbReference type="VEuPathDB" id="TrichDB:TVAG_453960"/>
<feature type="active site" description="Proton donor/acceptor" evidence="3">
    <location>
        <position position="450"/>
    </location>
</feature>
<accession>A2DPX2</accession>
<evidence type="ECO:0000256" key="3">
    <source>
        <dbReference type="PROSITE-ProRule" id="PRU01379"/>
    </source>
</evidence>
<name>A2DPX2_TRIV3</name>
<dbReference type="Pfam" id="PF18027">
    <property type="entry name" value="Pepdidase_M14_N"/>
    <property type="match status" value="1"/>
</dbReference>
<dbReference type="GO" id="GO:0004181">
    <property type="term" value="F:metallocarboxypeptidase activity"/>
    <property type="evidence" value="ECO:0000318"/>
    <property type="project" value="GO_Central"/>
</dbReference>
<dbReference type="OrthoDB" id="10253041at2759"/>
<keyword evidence="6" id="KW-0378">Hydrolase</keyword>
<dbReference type="Gene3D" id="2.60.40.3120">
    <property type="match status" value="1"/>
</dbReference>
<evidence type="ECO:0000313" key="7">
    <source>
        <dbReference type="Proteomes" id="UP000001542"/>
    </source>
</evidence>
<dbReference type="AlphaFoldDB" id="A2DPX2"/>
<dbReference type="Gene3D" id="3.40.630.10">
    <property type="entry name" value="Zn peptidases"/>
    <property type="match status" value="1"/>
</dbReference>
<protein>
    <submittedName>
        <fullName evidence="6">Clan MC, family M14, Zinc carboxypeptidase-like metallopeptidase</fullName>
    </submittedName>
</protein>
<dbReference type="SUPFAM" id="SSF53187">
    <property type="entry name" value="Zn-dependent exopeptidases"/>
    <property type="match status" value="1"/>
</dbReference>